<sequence length="164" mass="18007">MLQVVFRSQLTILLSYLDIQQSCLEAARSNRKAGVTGFMVECGGVFLQSIEGQRSDVTKALQRVHRDTRHGNIRIVYSEQGIPRRRFGAWAMNVMFLDDDSLCKTVFGSEYACDEMLVPSMDPAFAMGVLAVAYRHACSMTAIAPAAGGGGLGRIPRIDDMIGR</sequence>
<dbReference type="STRING" id="1226968.A6A40_14405"/>
<dbReference type="Gene3D" id="3.30.70.100">
    <property type="match status" value="1"/>
</dbReference>
<dbReference type="KEGG" id="ahu:A6A40_14405"/>
<dbReference type="SUPFAM" id="SSF54975">
    <property type="entry name" value="Acylphosphatase/BLUF domain-like"/>
    <property type="match status" value="1"/>
</dbReference>
<organism evidence="2 3">
    <name type="scientific">Azospirillum humicireducens</name>
    <dbReference type="NCBI Taxonomy" id="1226968"/>
    <lineage>
        <taxon>Bacteria</taxon>
        <taxon>Pseudomonadati</taxon>
        <taxon>Pseudomonadota</taxon>
        <taxon>Alphaproteobacteria</taxon>
        <taxon>Rhodospirillales</taxon>
        <taxon>Azospirillaceae</taxon>
        <taxon>Azospirillum</taxon>
    </lineage>
</organism>
<dbReference type="Proteomes" id="UP000077405">
    <property type="component" value="Chromosome"/>
</dbReference>
<accession>A0A160JIJ2</accession>
<feature type="domain" description="BLUF" evidence="1">
    <location>
        <begin position="1"/>
        <end position="93"/>
    </location>
</feature>
<evidence type="ECO:0000313" key="3">
    <source>
        <dbReference type="Proteomes" id="UP000077405"/>
    </source>
</evidence>
<name>A0A160JIJ2_9PROT</name>
<evidence type="ECO:0000313" key="2">
    <source>
        <dbReference type="EMBL" id="ANC92965.2"/>
    </source>
</evidence>
<dbReference type="GO" id="GO:0071949">
    <property type="term" value="F:FAD binding"/>
    <property type="evidence" value="ECO:0007669"/>
    <property type="project" value="InterPro"/>
</dbReference>
<dbReference type="EMBL" id="CP015285">
    <property type="protein sequence ID" value="ANC92965.2"/>
    <property type="molecule type" value="Genomic_DNA"/>
</dbReference>
<dbReference type="SMART" id="SM01034">
    <property type="entry name" value="BLUF"/>
    <property type="match status" value="1"/>
</dbReference>
<gene>
    <name evidence="2" type="ORF">A6A40_14405</name>
</gene>
<dbReference type="AlphaFoldDB" id="A0A160JIJ2"/>
<dbReference type="InterPro" id="IPR007024">
    <property type="entry name" value="BLUF_domain"/>
</dbReference>
<keyword evidence="3" id="KW-1185">Reference proteome</keyword>
<protein>
    <recommendedName>
        <fullName evidence="1">BLUF domain-containing protein</fullName>
    </recommendedName>
</protein>
<dbReference type="GO" id="GO:0009882">
    <property type="term" value="F:blue light photoreceptor activity"/>
    <property type="evidence" value="ECO:0007669"/>
    <property type="project" value="InterPro"/>
</dbReference>
<evidence type="ECO:0000259" key="1">
    <source>
        <dbReference type="PROSITE" id="PS50925"/>
    </source>
</evidence>
<dbReference type="Pfam" id="PF04940">
    <property type="entry name" value="BLUF"/>
    <property type="match status" value="1"/>
</dbReference>
<reference evidence="2 3" key="1">
    <citation type="journal article" date="2013" name="Int. J. Syst. Evol. Microbiol.">
        <title>Azospirillum humicireducens sp. nov., a nitrogen-fixing bacterium isolated from a microbial fuel cell.</title>
        <authorList>
            <person name="Zhou S."/>
            <person name="Han L."/>
            <person name="Wang Y."/>
            <person name="Yang G."/>
            <person name="Zhuang L."/>
            <person name="Hu P."/>
        </authorList>
    </citation>
    <scope>NUCLEOTIDE SEQUENCE [LARGE SCALE GENOMIC DNA]</scope>
    <source>
        <strain evidence="2 3">SgZ-5</strain>
    </source>
</reference>
<proteinExistence type="predicted"/>
<dbReference type="PROSITE" id="PS50925">
    <property type="entry name" value="BLUF"/>
    <property type="match status" value="1"/>
</dbReference>
<dbReference type="InterPro" id="IPR036046">
    <property type="entry name" value="Acylphosphatase-like_dom_sf"/>
</dbReference>